<organism evidence="1 2">
    <name type="scientific">Trifolium medium</name>
    <dbReference type="NCBI Taxonomy" id="97028"/>
    <lineage>
        <taxon>Eukaryota</taxon>
        <taxon>Viridiplantae</taxon>
        <taxon>Streptophyta</taxon>
        <taxon>Embryophyta</taxon>
        <taxon>Tracheophyta</taxon>
        <taxon>Spermatophyta</taxon>
        <taxon>Magnoliopsida</taxon>
        <taxon>eudicotyledons</taxon>
        <taxon>Gunneridae</taxon>
        <taxon>Pentapetalae</taxon>
        <taxon>rosids</taxon>
        <taxon>fabids</taxon>
        <taxon>Fabales</taxon>
        <taxon>Fabaceae</taxon>
        <taxon>Papilionoideae</taxon>
        <taxon>50 kb inversion clade</taxon>
        <taxon>NPAAA clade</taxon>
        <taxon>Hologalegina</taxon>
        <taxon>IRL clade</taxon>
        <taxon>Trifolieae</taxon>
        <taxon>Trifolium</taxon>
    </lineage>
</organism>
<dbReference type="Proteomes" id="UP000265520">
    <property type="component" value="Unassembled WGS sequence"/>
</dbReference>
<dbReference type="EMBL" id="LXQA010789071">
    <property type="protein sequence ID" value="MCI71080.1"/>
    <property type="molecule type" value="Genomic_DNA"/>
</dbReference>
<protein>
    <submittedName>
        <fullName evidence="1">Uncharacterized protein</fullName>
    </submittedName>
</protein>
<reference evidence="1 2" key="1">
    <citation type="journal article" date="2018" name="Front. Plant Sci.">
        <title>Red Clover (Trifolium pratense) and Zigzag Clover (T. medium) - A Picture of Genomic Similarities and Differences.</title>
        <authorList>
            <person name="Dluhosova J."/>
            <person name="Istvanek J."/>
            <person name="Nedelnik J."/>
            <person name="Repkova J."/>
        </authorList>
    </citation>
    <scope>NUCLEOTIDE SEQUENCE [LARGE SCALE GENOMIC DNA]</scope>
    <source>
        <strain evidence="2">cv. 10/8</strain>
        <tissue evidence="1">Leaf</tissue>
    </source>
</reference>
<keyword evidence="2" id="KW-1185">Reference proteome</keyword>
<comment type="caution">
    <text evidence="1">The sequence shown here is derived from an EMBL/GenBank/DDBJ whole genome shotgun (WGS) entry which is preliminary data.</text>
</comment>
<accession>A0A392UF67</accession>
<sequence>MTSSTTKLSADIGISPEDFQQLHASNPGEALAKLLQTRGSTDSKTFGSQAE</sequence>
<name>A0A392UF67_9FABA</name>
<evidence type="ECO:0000313" key="2">
    <source>
        <dbReference type="Proteomes" id="UP000265520"/>
    </source>
</evidence>
<evidence type="ECO:0000313" key="1">
    <source>
        <dbReference type="EMBL" id="MCI71080.1"/>
    </source>
</evidence>
<proteinExistence type="predicted"/>
<dbReference type="AlphaFoldDB" id="A0A392UF67"/>
<feature type="non-terminal residue" evidence="1">
    <location>
        <position position="51"/>
    </location>
</feature>